<evidence type="ECO:0000256" key="6">
    <source>
        <dbReference type="SAM" id="Phobius"/>
    </source>
</evidence>
<evidence type="ECO:0000256" key="2">
    <source>
        <dbReference type="ARBA" id="ARBA00022475"/>
    </source>
</evidence>
<keyword evidence="2" id="KW-1003">Cell membrane</keyword>
<feature type="transmembrane region" description="Helical" evidence="6">
    <location>
        <begin position="391"/>
        <end position="414"/>
    </location>
</feature>
<keyword evidence="3 6" id="KW-0812">Transmembrane</keyword>
<feature type="transmembrane region" description="Helical" evidence="6">
    <location>
        <begin position="493"/>
        <end position="512"/>
    </location>
</feature>
<evidence type="ECO:0000256" key="4">
    <source>
        <dbReference type="ARBA" id="ARBA00022989"/>
    </source>
</evidence>
<proteinExistence type="predicted"/>
<feature type="transmembrane region" description="Helical" evidence="6">
    <location>
        <begin position="20"/>
        <end position="46"/>
    </location>
</feature>
<dbReference type="EMBL" id="LAZR01001071">
    <property type="protein sequence ID" value="KKN51258.1"/>
    <property type="molecule type" value="Genomic_DNA"/>
</dbReference>
<protein>
    <recommendedName>
        <fullName evidence="8">Polysaccharide biosynthesis protein C-terminal domain-containing protein</fullName>
    </recommendedName>
</protein>
<organism evidence="7">
    <name type="scientific">marine sediment metagenome</name>
    <dbReference type="NCBI Taxonomy" id="412755"/>
    <lineage>
        <taxon>unclassified sequences</taxon>
        <taxon>metagenomes</taxon>
        <taxon>ecological metagenomes</taxon>
    </lineage>
</organism>
<keyword evidence="4 6" id="KW-1133">Transmembrane helix</keyword>
<feature type="transmembrane region" description="Helical" evidence="6">
    <location>
        <begin position="139"/>
        <end position="158"/>
    </location>
</feature>
<gene>
    <name evidence="7" type="ORF">LCGC14_0624580</name>
</gene>
<feature type="transmembrane region" description="Helical" evidence="6">
    <location>
        <begin position="324"/>
        <end position="342"/>
    </location>
</feature>
<evidence type="ECO:0008006" key="8">
    <source>
        <dbReference type="Google" id="ProtNLM"/>
    </source>
</evidence>
<comment type="caution">
    <text evidence="7">The sequence shown here is derived from an EMBL/GenBank/DDBJ whole genome shotgun (WGS) entry which is preliminary data.</text>
</comment>
<dbReference type="PANTHER" id="PTHR30250">
    <property type="entry name" value="PST FAMILY PREDICTED COLANIC ACID TRANSPORTER"/>
    <property type="match status" value="1"/>
</dbReference>
<dbReference type="PANTHER" id="PTHR30250:SF11">
    <property type="entry name" value="O-ANTIGEN TRANSPORTER-RELATED"/>
    <property type="match status" value="1"/>
</dbReference>
<dbReference type="InterPro" id="IPR050833">
    <property type="entry name" value="Poly_Biosynth_Transport"/>
</dbReference>
<feature type="transmembrane region" description="Helical" evidence="6">
    <location>
        <begin position="170"/>
        <end position="192"/>
    </location>
</feature>
<feature type="transmembrane region" description="Helical" evidence="6">
    <location>
        <begin position="362"/>
        <end position="379"/>
    </location>
</feature>
<keyword evidence="5 6" id="KW-0472">Membrane</keyword>
<feature type="transmembrane region" description="Helical" evidence="6">
    <location>
        <begin position="204"/>
        <end position="227"/>
    </location>
</feature>
<evidence type="ECO:0000256" key="5">
    <source>
        <dbReference type="ARBA" id="ARBA00023136"/>
    </source>
</evidence>
<reference evidence="7" key="1">
    <citation type="journal article" date="2015" name="Nature">
        <title>Complex archaea that bridge the gap between prokaryotes and eukaryotes.</title>
        <authorList>
            <person name="Spang A."/>
            <person name="Saw J.H."/>
            <person name="Jorgensen S.L."/>
            <person name="Zaremba-Niedzwiedzka K."/>
            <person name="Martijn J."/>
            <person name="Lind A.E."/>
            <person name="van Eijk R."/>
            <person name="Schleper C."/>
            <person name="Guy L."/>
            <person name="Ettema T.J."/>
        </authorList>
    </citation>
    <scope>NUCLEOTIDE SEQUENCE</scope>
</reference>
<accession>A0A0F9UC88</accession>
<comment type="subcellular location">
    <subcellularLocation>
        <location evidence="1">Cell membrane</location>
        <topology evidence="1">Multi-pass membrane protein</topology>
    </subcellularLocation>
</comment>
<dbReference type="GO" id="GO:0005886">
    <property type="term" value="C:plasma membrane"/>
    <property type="evidence" value="ECO:0007669"/>
    <property type="project" value="UniProtKB-SubCell"/>
</dbReference>
<evidence type="ECO:0000256" key="3">
    <source>
        <dbReference type="ARBA" id="ARBA00022692"/>
    </source>
</evidence>
<sequence>MEHNNTKNPLARDNAEYRNLATNSFFSFLFNYSSLFFTFIYSFLLARLFTDVVWGFLILATSYITVIVIITSLLPSGLKFALNYYIPRYLALNEKSKIKSLIRNSIIIKLLLLIPVLIISILIFMIFGDIFEITLKDKVSLLFLLSPMIFINSLNYILNAINRGFSKFNYSFIFLLLKNAIHIIPLLIYYIFDINITIETVAFIILISAGIPFILNSLFIFIMIYSIKSPKTETDSFRKDLSKAFKYGKLIGLTDLLERLSGEAQIQGIGFFESSDMVTGFKISHNYQRLSEYSKVSFQSPLLTSFTTLNTKDNYAQARIIYRTIYKITLFLLLIISGILFFSVEFTLDVVFLEDRLIYSNLLRLIVIASIFRILDLFLQTYLNAQRKVKISLILKVIYISFSLPLFFFGLIYFGVEGAIFFGLILGNIISFFIQIFTSYKFGNITLNIKKISILYFTFFISLAITILLKTYLLKDASFMFIQNSGFSLFKNLDFLSIGSFLILFILLNLTFKTVSSSDIKNFKSILKEERFFDKIMLKVLNILQKFTRD</sequence>
<evidence type="ECO:0000256" key="1">
    <source>
        <dbReference type="ARBA" id="ARBA00004651"/>
    </source>
</evidence>
<evidence type="ECO:0000313" key="7">
    <source>
        <dbReference type="EMBL" id="KKN51258.1"/>
    </source>
</evidence>
<feature type="transmembrane region" description="Helical" evidence="6">
    <location>
        <begin position="420"/>
        <end position="440"/>
    </location>
</feature>
<feature type="transmembrane region" description="Helical" evidence="6">
    <location>
        <begin position="452"/>
        <end position="473"/>
    </location>
</feature>
<feature type="transmembrane region" description="Helical" evidence="6">
    <location>
        <begin position="52"/>
        <end position="85"/>
    </location>
</feature>
<feature type="transmembrane region" description="Helical" evidence="6">
    <location>
        <begin position="106"/>
        <end position="127"/>
    </location>
</feature>
<name>A0A0F9UC88_9ZZZZ</name>
<dbReference type="AlphaFoldDB" id="A0A0F9UC88"/>